<keyword evidence="1" id="KW-0732">Signal</keyword>
<protein>
    <submittedName>
        <fullName evidence="2">Uncharacterized protein</fullName>
    </submittedName>
</protein>
<name>A0A225NE50_9RHOB</name>
<keyword evidence="3" id="KW-1185">Reference proteome</keyword>
<dbReference type="EMBL" id="AQQR01000011">
    <property type="protein sequence ID" value="OWU70547.1"/>
    <property type="molecule type" value="Genomic_DNA"/>
</dbReference>
<gene>
    <name evidence="2" type="ORF">ATO3_19995</name>
</gene>
<evidence type="ECO:0000313" key="2">
    <source>
        <dbReference type="EMBL" id="OWU70547.1"/>
    </source>
</evidence>
<accession>A0A225NE50</accession>
<dbReference type="AlphaFoldDB" id="A0A225NE50"/>
<evidence type="ECO:0000313" key="3">
    <source>
        <dbReference type="Proteomes" id="UP000215377"/>
    </source>
</evidence>
<evidence type="ECO:0000256" key="1">
    <source>
        <dbReference type="SAM" id="SignalP"/>
    </source>
</evidence>
<dbReference type="Proteomes" id="UP000215377">
    <property type="component" value="Unassembled WGS sequence"/>
</dbReference>
<organism evidence="2 3">
    <name type="scientific">Marinibacterium profundimaris</name>
    <dbReference type="NCBI Taxonomy" id="1679460"/>
    <lineage>
        <taxon>Bacteria</taxon>
        <taxon>Pseudomonadati</taxon>
        <taxon>Pseudomonadota</taxon>
        <taxon>Alphaproteobacteria</taxon>
        <taxon>Rhodobacterales</taxon>
        <taxon>Paracoccaceae</taxon>
        <taxon>Marinibacterium</taxon>
    </lineage>
</organism>
<feature type="signal peptide" evidence="1">
    <location>
        <begin position="1"/>
        <end position="20"/>
    </location>
</feature>
<reference evidence="2 3" key="1">
    <citation type="submission" date="2013-04" db="EMBL/GenBank/DDBJ databases">
        <title>Oceanicola sp. 22II1-22F33 Genome Sequencing.</title>
        <authorList>
            <person name="Lai Q."/>
            <person name="Li G."/>
            <person name="Shao Z."/>
        </authorList>
    </citation>
    <scope>NUCLEOTIDE SEQUENCE [LARGE SCALE GENOMIC DNA]</scope>
    <source>
        <strain evidence="2 3">22II1-22F33</strain>
    </source>
</reference>
<sequence>MSRGLLGMALASMIPLGAAALDYPTRPGTAPNQITISCFRGLVDAVVWDRPNAVFVDDLVRIGYEYPQAYAIAQTVCRDEYGVNNPGYMTQRLQQLMATTPVTR</sequence>
<comment type="caution">
    <text evidence="2">The sequence shown here is derived from an EMBL/GenBank/DDBJ whole genome shotgun (WGS) entry which is preliminary data.</text>
</comment>
<feature type="chain" id="PRO_5012714069" evidence="1">
    <location>
        <begin position="21"/>
        <end position="104"/>
    </location>
</feature>
<proteinExistence type="predicted"/>